<name>A0AAW7JLL0_9BACT</name>
<dbReference type="GO" id="GO:0043590">
    <property type="term" value="C:bacterial nucleoid"/>
    <property type="evidence" value="ECO:0007669"/>
    <property type="project" value="TreeGrafter"/>
</dbReference>
<evidence type="ECO:0000256" key="2">
    <source>
        <dbReference type="ARBA" id="ARBA00021310"/>
    </source>
</evidence>
<proteinExistence type="inferred from homology"/>
<dbReference type="PANTHER" id="PTHR33991">
    <property type="entry name" value="DNA REPAIR PROTEIN RECO"/>
    <property type="match status" value="1"/>
</dbReference>
<dbReference type="InterPro" id="IPR037278">
    <property type="entry name" value="ARFGAP/RecO"/>
</dbReference>
<dbReference type="InterPro" id="IPR012340">
    <property type="entry name" value="NA-bd_OB-fold"/>
</dbReference>
<dbReference type="InterPro" id="IPR042242">
    <property type="entry name" value="RecO_C"/>
</dbReference>
<keyword evidence="3 7" id="KW-0227">DNA damage</keyword>
<reference evidence="10" key="1">
    <citation type="submission" date="2023-06" db="EMBL/GenBank/DDBJ databases">
        <authorList>
            <person name="Zeman M."/>
            <person name="Kubasova T."/>
            <person name="Jahodarova E."/>
            <person name="Nykrynova M."/>
            <person name="Rychlik I."/>
        </authorList>
    </citation>
    <scope>NUCLEOTIDE SEQUENCE</scope>
    <source>
        <strain evidence="10">ET15</strain>
        <strain evidence="9">ET37</strain>
    </source>
</reference>
<dbReference type="Gene3D" id="1.20.1440.120">
    <property type="entry name" value="Recombination protein O, C-terminal domain"/>
    <property type="match status" value="1"/>
</dbReference>
<organism evidence="10 12">
    <name type="scientific">Leyella lascolaii</name>
    <dbReference type="NCBI Taxonomy" id="1776379"/>
    <lineage>
        <taxon>Bacteria</taxon>
        <taxon>Pseudomonadati</taxon>
        <taxon>Bacteroidota</taxon>
        <taxon>Bacteroidia</taxon>
        <taxon>Bacteroidales</taxon>
        <taxon>Prevotellaceae</taxon>
        <taxon>Leyella</taxon>
    </lineage>
</organism>
<comment type="caution">
    <text evidence="10">The sequence shown here is derived from an EMBL/GenBank/DDBJ whole genome shotgun (WGS) entry which is preliminary data.</text>
</comment>
<evidence type="ECO:0000313" key="10">
    <source>
        <dbReference type="EMBL" id="MDN0025717.1"/>
    </source>
</evidence>
<evidence type="ECO:0000256" key="5">
    <source>
        <dbReference type="ARBA" id="ARBA00023204"/>
    </source>
</evidence>
<dbReference type="SUPFAM" id="SSF50249">
    <property type="entry name" value="Nucleic acid-binding proteins"/>
    <property type="match status" value="1"/>
</dbReference>
<evidence type="ECO:0000256" key="1">
    <source>
        <dbReference type="ARBA" id="ARBA00007452"/>
    </source>
</evidence>
<evidence type="ECO:0000256" key="7">
    <source>
        <dbReference type="HAMAP-Rule" id="MF_00201"/>
    </source>
</evidence>
<dbReference type="GO" id="GO:0006310">
    <property type="term" value="P:DNA recombination"/>
    <property type="evidence" value="ECO:0007669"/>
    <property type="project" value="UniProtKB-UniRule"/>
</dbReference>
<dbReference type="HAMAP" id="MF_00201">
    <property type="entry name" value="RecO"/>
    <property type="match status" value="1"/>
</dbReference>
<comment type="similarity">
    <text evidence="1 7">Belongs to the RecO family.</text>
</comment>
<gene>
    <name evidence="7 10" type="primary">recO</name>
    <name evidence="9" type="ORF">QVN81_10505</name>
    <name evidence="10" type="ORF">QVN84_09335</name>
</gene>
<dbReference type="Pfam" id="PF11967">
    <property type="entry name" value="RecO_N"/>
    <property type="match status" value="1"/>
</dbReference>
<dbReference type="GO" id="GO:0006302">
    <property type="term" value="P:double-strand break repair"/>
    <property type="evidence" value="ECO:0007669"/>
    <property type="project" value="TreeGrafter"/>
</dbReference>
<evidence type="ECO:0000313" key="12">
    <source>
        <dbReference type="Proteomes" id="UP001168478"/>
    </source>
</evidence>
<keyword evidence="4 7" id="KW-0233">DNA recombination</keyword>
<protein>
    <recommendedName>
        <fullName evidence="2 7">DNA repair protein RecO</fullName>
    </recommendedName>
    <alternativeName>
        <fullName evidence="6 7">Recombination protein O</fullName>
    </alternativeName>
</protein>
<reference evidence="10" key="2">
    <citation type="submission" date="2023-08" db="EMBL/GenBank/DDBJ databases">
        <title>Identification and characterization of horizontal gene transfer across gut microbiota members of farm animals based on homology search.</title>
        <authorList>
            <person name="Schwarzerova J."/>
            <person name="Nykrynova M."/>
            <person name="Jureckova K."/>
            <person name="Cejkova D."/>
            <person name="Rychlik I."/>
        </authorList>
    </citation>
    <scope>NUCLEOTIDE SEQUENCE</scope>
    <source>
        <strain evidence="10">ET15</strain>
        <strain evidence="9">ET37</strain>
    </source>
</reference>
<dbReference type="Gene3D" id="2.40.50.140">
    <property type="entry name" value="Nucleic acid-binding proteins"/>
    <property type="match status" value="1"/>
</dbReference>
<dbReference type="Pfam" id="PF02565">
    <property type="entry name" value="RecO_C"/>
    <property type="match status" value="1"/>
</dbReference>
<accession>A0AAW7JLL0</accession>
<dbReference type="SUPFAM" id="SSF57863">
    <property type="entry name" value="ArfGap/RecO-like zinc finger"/>
    <property type="match status" value="1"/>
</dbReference>
<dbReference type="NCBIfam" id="TIGR00613">
    <property type="entry name" value="reco"/>
    <property type="match status" value="1"/>
</dbReference>
<evidence type="ECO:0000313" key="9">
    <source>
        <dbReference type="EMBL" id="MDN0023445.1"/>
    </source>
</evidence>
<evidence type="ECO:0000256" key="6">
    <source>
        <dbReference type="ARBA" id="ARBA00033409"/>
    </source>
</evidence>
<dbReference type="InterPro" id="IPR022572">
    <property type="entry name" value="DNA_rep/recomb_RecO_N"/>
</dbReference>
<dbReference type="Proteomes" id="UP001167831">
    <property type="component" value="Unassembled WGS sequence"/>
</dbReference>
<sequence length="241" mass="27861">MLTKTKAVVLRTLKYGDSQVIADMLTQTHGRLSFIQRIPKTARAGVRKQLLQPLSVLDLVFDYRQNANLLRIKEASMAYPLSSIPLDAYKLSIAMFVAEFTHFATRSEQDNAPLFQYITNSIMWLDACRGAFSNFHIVYMMHLTRFVGFYPNLDNCTANAYFDLRSGCFTAGQPSHNDFLKPDEASRIATLMRMRYETMHLFSFSRNERNRCVELILKYYRLHVPDFPELKSTGVLQELFV</sequence>
<feature type="domain" description="DNA replication/recombination mediator RecO N-terminal" evidence="8">
    <location>
        <begin position="1"/>
        <end position="78"/>
    </location>
</feature>
<comment type="function">
    <text evidence="7">Involved in DNA repair and RecF pathway recombination.</text>
</comment>
<evidence type="ECO:0000313" key="11">
    <source>
        <dbReference type="Proteomes" id="UP001167831"/>
    </source>
</evidence>
<evidence type="ECO:0000259" key="8">
    <source>
        <dbReference type="Pfam" id="PF11967"/>
    </source>
</evidence>
<keyword evidence="5 7" id="KW-0234">DNA repair</keyword>
<dbReference type="Proteomes" id="UP001168478">
    <property type="component" value="Unassembled WGS sequence"/>
</dbReference>
<dbReference type="RefSeq" id="WP_289825876.1">
    <property type="nucleotide sequence ID" value="NZ_JAUEIE010000012.1"/>
</dbReference>
<dbReference type="EMBL" id="JAUEIF010000008">
    <property type="protein sequence ID" value="MDN0025717.1"/>
    <property type="molecule type" value="Genomic_DNA"/>
</dbReference>
<dbReference type="AlphaFoldDB" id="A0AAW7JLL0"/>
<dbReference type="EMBL" id="JAUEIE010000012">
    <property type="protein sequence ID" value="MDN0023445.1"/>
    <property type="molecule type" value="Genomic_DNA"/>
</dbReference>
<keyword evidence="11" id="KW-1185">Reference proteome</keyword>
<evidence type="ECO:0000256" key="4">
    <source>
        <dbReference type="ARBA" id="ARBA00023172"/>
    </source>
</evidence>
<dbReference type="PANTHER" id="PTHR33991:SF1">
    <property type="entry name" value="DNA REPAIR PROTEIN RECO"/>
    <property type="match status" value="1"/>
</dbReference>
<evidence type="ECO:0000256" key="3">
    <source>
        <dbReference type="ARBA" id="ARBA00022763"/>
    </source>
</evidence>
<dbReference type="InterPro" id="IPR003717">
    <property type="entry name" value="RecO"/>
</dbReference>